<comment type="catalytic activity">
    <reaction evidence="8 9">
        <text>heme b + (2E,6E)-farnesyl diphosphate + H2O = Fe(II)-heme o + diphosphate</text>
        <dbReference type="Rhea" id="RHEA:28070"/>
        <dbReference type="ChEBI" id="CHEBI:15377"/>
        <dbReference type="ChEBI" id="CHEBI:33019"/>
        <dbReference type="ChEBI" id="CHEBI:60344"/>
        <dbReference type="ChEBI" id="CHEBI:60530"/>
        <dbReference type="ChEBI" id="CHEBI:175763"/>
        <dbReference type="EC" id="2.5.1.141"/>
    </reaction>
</comment>
<keyword evidence="5 9" id="KW-1133">Transmembrane helix</keyword>
<dbReference type="GO" id="GO:0008495">
    <property type="term" value="F:protoheme IX farnesyltransferase activity"/>
    <property type="evidence" value="ECO:0007669"/>
    <property type="project" value="UniProtKB-UniRule"/>
</dbReference>
<dbReference type="EC" id="2.5.1.141" evidence="9"/>
<comment type="function">
    <text evidence="9">Converts heme B (protoheme IX) to heme O by substitution of the vinyl group on carbon 2 of heme B porphyrin ring with a hydroxyethyl farnesyl side group.</text>
</comment>
<dbReference type="EMBL" id="CP012333">
    <property type="protein sequence ID" value="AKU97692.1"/>
    <property type="molecule type" value="Genomic_DNA"/>
</dbReference>
<dbReference type="NCBIfam" id="TIGR01473">
    <property type="entry name" value="cyoE_ctaB"/>
    <property type="match status" value="1"/>
</dbReference>
<dbReference type="Proteomes" id="UP000064967">
    <property type="component" value="Chromosome"/>
</dbReference>
<feature type="transmembrane region" description="Helical" evidence="9">
    <location>
        <begin position="106"/>
        <end position="127"/>
    </location>
</feature>
<evidence type="ECO:0000313" key="10">
    <source>
        <dbReference type="EMBL" id="AKU97692.1"/>
    </source>
</evidence>
<evidence type="ECO:0000256" key="2">
    <source>
        <dbReference type="ARBA" id="ARBA00022475"/>
    </source>
</evidence>
<gene>
    <name evidence="9" type="primary">ctaB</name>
    <name evidence="10" type="ORF">AKJ09_04356</name>
</gene>
<keyword evidence="7 9" id="KW-0472">Membrane</keyword>
<feature type="transmembrane region" description="Helical" evidence="9">
    <location>
        <begin position="62"/>
        <end position="85"/>
    </location>
</feature>
<dbReference type="GO" id="GO:0005886">
    <property type="term" value="C:plasma membrane"/>
    <property type="evidence" value="ECO:0007669"/>
    <property type="project" value="UniProtKB-SubCell"/>
</dbReference>
<dbReference type="Pfam" id="PF01040">
    <property type="entry name" value="UbiA"/>
    <property type="match status" value="1"/>
</dbReference>
<keyword evidence="6 9" id="KW-0350">Heme biosynthesis</keyword>
<feature type="transmembrane region" description="Helical" evidence="9">
    <location>
        <begin position="233"/>
        <end position="251"/>
    </location>
</feature>
<dbReference type="PANTHER" id="PTHR43448">
    <property type="entry name" value="PROTOHEME IX FARNESYLTRANSFERASE, MITOCHONDRIAL"/>
    <property type="match status" value="1"/>
</dbReference>
<dbReference type="OrthoDB" id="9814417at2"/>
<comment type="similarity">
    <text evidence="9">Belongs to the UbiA prenyltransferase family. Protoheme IX farnesyltransferase subfamily.</text>
</comment>
<dbReference type="KEGG" id="llu:AKJ09_04356"/>
<dbReference type="PATRIC" id="fig|1391654.3.peg.4412"/>
<keyword evidence="3 9" id="KW-0808">Transferase</keyword>
<dbReference type="CDD" id="cd13957">
    <property type="entry name" value="PT_UbiA_Cox10"/>
    <property type="match status" value="1"/>
</dbReference>
<keyword evidence="2 9" id="KW-1003">Cell membrane</keyword>
<feature type="transmembrane region" description="Helical" evidence="9">
    <location>
        <begin position="133"/>
        <end position="150"/>
    </location>
</feature>
<dbReference type="UniPathway" id="UPA00834">
    <property type="reaction ID" value="UER00712"/>
</dbReference>
<name>A0A0K1PVZ5_9BACT</name>
<dbReference type="InterPro" id="IPR006369">
    <property type="entry name" value="Protohaem_IX_farnesylTrfase"/>
</dbReference>
<dbReference type="InterPro" id="IPR044878">
    <property type="entry name" value="UbiA_sf"/>
</dbReference>
<organism evidence="10 11">
    <name type="scientific">Labilithrix luteola</name>
    <dbReference type="NCBI Taxonomy" id="1391654"/>
    <lineage>
        <taxon>Bacteria</taxon>
        <taxon>Pseudomonadati</taxon>
        <taxon>Myxococcota</taxon>
        <taxon>Polyangia</taxon>
        <taxon>Polyangiales</taxon>
        <taxon>Labilitrichaceae</taxon>
        <taxon>Labilithrix</taxon>
    </lineage>
</organism>
<comment type="pathway">
    <text evidence="9">Porphyrin-containing compound metabolism; heme O biosynthesis; heme O from protoheme: step 1/1.</text>
</comment>
<evidence type="ECO:0000313" key="11">
    <source>
        <dbReference type="Proteomes" id="UP000064967"/>
    </source>
</evidence>
<accession>A0A0K1PVZ5</accession>
<evidence type="ECO:0000256" key="1">
    <source>
        <dbReference type="ARBA" id="ARBA00004141"/>
    </source>
</evidence>
<comment type="miscellaneous">
    <text evidence="9">Carbon 2 of the heme B porphyrin ring is defined according to the Fischer nomenclature.</text>
</comment>
<evidence type="ECO:0000256" key="6">
    <source>
        <dbReference type="ARBA" id="ARBA00023133"/>
    </source>
</evidence>
<dbReference type="STRING" id="1391654.AKJ09_04356"/>
<dbReference type="AlphaFoldDB" id="A0A0K1PVZ5"/>
<dbReference type="GO" id="GO:0048034">
    <property type="term" value="P:heme O biosynthetic process"/>
    <property type="evidence" value="ECO:0007669"/>
    <property type="project" value="UniProtKB-UniRule"/>
</dbReference>
<keyword evidence="4 9" id="KW-0812">Transmembrane</keyword>
<dbReference type="HAMAP" id="MF_00154">
    <property type="entry name" value="CyoE_CtaB"/>
    <property type="match status" value="1"/>
</dbReference>
<sequence length="307" mass="33028">MPKPLVTAIESEKSAQAAHVSSLLRDMIMLAKPRITRMVVITAAGGLFLAKRMPETPALTPVTIVSTLLGLTFIVSGANALNMYIERDVDRHMERTKNRPLPAGRMAPRFALWFGVVLSALAVPILAVGANPLTALLAVIANLMYVLAYTPLKQHSAWALHVGAVPGALPPLLGWTAATGRIDAAGVVLFGVMFLWQIPHFVAISLFRKAEYARAGIVVLPNSVGELASRHTIIRWIFACVAASLLLVPLGVAHHGYLIAASILGAVFFTWGCYGLREGTGVKWARSLFGISMVYLVLLFAALLIDF</sequence>
<dbReference type="Gene3D" id="1.10.357.140">
    <property type="entry name" value="UbiA prenyltransferase"/>
    <property type="match status" value="1"/>
</dbReference>
<dbReference type="RefSeq" id="WP_146648791.1">
    <property type="nucleotide sequence ID" value="NZ_CP012333.1"/>
</dbReference>
<dbReference type="InterPro" id="IPR000537">
    <property type="entry name" value="UbiA_prenyltransferase"/>
</dbReference>
<reference evidence="10 11" key="1">
    <citation type="submission" date="2015-08" db="EMBL/GenBank/DDBJ databases">
        <authorList>
            <person name="Babu N.S."/>
            <person name="Beckwith C.J."/>
            <person name="Beseler K.G."/>
            <person name="Brison A."/>
            <person name="Carone J.V."/>
            <person name="Caskin T.P."/>
            <person name="Diamond M."/>
            <person name="Durham M.E."/>
            <person name="Foxe J.M."/>
            <person name="Go M."/>
            <person name="Henderson B.A."/>
            <person name="Jones I.B."/>
            <person name="McGettigan J.A."/>
            <person name="Micheletti S.J."/>
            <person name="Nasrallah M.E."/>
            <person name="Ortiz D."/>
            <person name="Piller C.R."/>
            <person name="Privatt S.R."/>
            <person name="Schneider S.L."/>
            <person name="Sharp S."/>
            <person name="Smith T.C."/>
            <person name="Stanton J.D."/>
            <person name="Ullery H.E."/>
            <person name="Wilson R.J."/>
            <person name="Serrano M.G."/>
            <person name="Buck G."/>
            <person name="Lee V."/>
            <person name="Wang Y."/>
            <person name="Carvalho R."/>
            <person name="Voegtly L."/>
            <person name="Shi R."/>
            <person name="Duckworth R."/>
            <person name="Johnson A."/>
            <person name="Loviza R."/>
            <person name="Walstead R."/>
            <person name="Shah Z."/>
            <person name="Kiflezghi M."/>
            <person name="Wade K."/>
            <person name="Ball S.L."/>
            <person name="Bradley K.W."/>
            <person name="Asai D.J."/>
            <person name="Bowman C.A."/>
            <person name="Russell D.A."/>
            <person name="Pope W.H."/>
            <person name="Jacobs-Sera D."/>
            <person name="Hendrix R.W."/>
            <person name="Hatfull G.F."/>
        </authorList>
    </citation>
    <scope>NUCLEOTIDE SEQUENCE [LARGE SCALE GENOMIC DNA]</scope>
    <source>
        <strain evidence="10 11">DSM 27648</strain>
    </source>
</reference>
<proteinExistence type="inferred from homology"/>
<feature type="transmembrane region" description="Helical" evidence="9">
    <location>
        <begin position="157"/>
        <end position="178"/>
    </location>
</feature>
<comment type="subcellular location">
    <subcellularLocation>
        <location evidence="9">Cell membrane</location>
        <topology evidence="9">Multi-pass membrane protein</topology>
    </subcellularLocation>
    <subcellularLocation>
        <location evidence="1">Membrane</location>
        <topology evidence="1">Multi-pass membrane protein</topology>
    </subcellularLocation>
</comment>
<feature type="transmembrane region" description="Helical" evidence="9">
    <location>
        <begin position="257"/>
        <end position="276"/>
    </location>
</feature>
<evidence type="ECO:0000256" key="4">
    <source>
        <dbReference type="ARBA" id="ARBA00022692"/>
    </source>
</evidence>
<feature type="transmembrane region" description="Helical" evidence="9">
    <location>
        <begin position="184"/>
        <end position="207"/>
    </location>
</feature>
<evidence type="ECO:0000256" key="3">
    <source>
        <dbReference type="ARBA" id="ARBA00022679"/>
    </source>
</evidence>
<evidence type="ECO:0000256" key="7">
    <source>
        <dbReference type="ARBA" id="ARBA00023136"/>
    </source>
</evidence>
<evidence type="ECO:0000256" key="9">
    <source>
        <dbReference type="HAMAP-Rule" id="MF_00154"/>
    </source>
</evidence>
<evidence type="ECO:0000256" key="5">
    <source>
        <dbReference type="ARBA" id="ARBA00022989"/>
    </source>
</evidence>
<dbReference type="PANTHER" id="PTHR43448:SF2">
    <property type="entry name" value="PROTOHEME IX FARNESYLTRANSFERASE, MITOCHONDRIAL"/>
    <property type="match status" value="1"/>
</dbReference>
<protein>
    <recommendedName>
        <fullName evidence="9">Protoheme IX farnesyltransferase</fullName>
        <ecNumber evidence="9">2.5.1.141</ecNumber>
    </recommendedName>
    <alternativeName>
        <fullName evidence="9">Heme B farnesyltransferase</fullName>
    </alternativeName>
    <alternativeName>
        <fullName evidence="9">Heme O synthase</fullName>
    </alternativeName>
</protein>
<evidence type="ECO:0000256" key="8">
    <source>
        <dbReference type="ARBA" id="ARBA00047690"/>
    </source>
</evidence>
<feature type="transmembrane region" description="Helical" evidence="9">
    <location>
        <begin position="288"/>
        <end position="305"/>
    </location>
</feature>
<keyword evidence="11" id="KW-1185">Reference proteome</keyword>